<gene>
    <name evidence="2" type="ORF">MNOR_LOCUS9392</name>
</gene>
<keyword evidence="3" id="KW-1185">Reference proteome</keyword>
<evidence type="ECO:0000259" key="1">
    <source>
        <dbReference type="PROSITE" id="PS51034"/>
    </source>
</evidence>
<sequence length="355" mass="39148">VDVGVECINGEMLIRVDRRGVEDVQLLEWGELKMCQPRLSDVAYTLALPLEPLTCGITRVKNKLTGASLYYHRVDVKTAKGRETVMVKCRLAHDNTTVDSNIVKRDVLPPSFVEPDYIEITSEVTGTAPIPILGVGVRQNGKIVGGQINVVPGTPLNMEVFLDDVSADIYGILMSYMEVTDTADKKEVIVFNGCSTDVYLFENFVTSTGDSVSAKFRAFKFPETNYVLFRGTVDVCLDKCQGILCSNGQQGFGRRRRDINSSPADPNKIYEVSMMTFLKVEESPNGIKVDVAEGLSEVERDIVRAAGEDPSHLLPWSQAADDGTYLMPADNENEPTFIYFNTAVTAFSQSLFLVA</sequence>
<dbReference type="InterPro" id="IPR001507">
    <property type="entry name" value="ZP_dom"/>
</dbReference>
<reference evidence="2 3" key="1">
    <citation type="submission" date="2024-05" db="EMBL/GenBank/DDBJ databases">
        <authorList>
            <person name="Wallberg A."/>
        </authorList>
    </citation>
    <scope>NUCLEOTIDE SEQUENCE [LARGE SCALE GENOMIC DNA]</scope>
</reference>
<dbReference type="EMBL" id="CAXKWB010004534">
    <property type="protein sequence ID" value="CAL4074047.1"/>
    <property type="molecule type" value="Genomic_DNA"/>
</dbReference>
<dbReference type="PROSITE" id="PS51034">
    <property type="entry name" value="ZP_2"/>
    <property type="match status" value="1"/>
</dbReference>
<dbReference type="GO" id="GO:0009653">
    <property type="term" value="P:anatomical structure morphogenesis"/>
    <property type="evidence" value="ECO:0007669"/>
    <property type="project" value="TreeGrafter"/>
</dbReference>
<name>A0AAV2Q883_MEGNR</name>
<accession>A0AAV2Q883</accession>
<feature type="domain" description="ZP" evidence="1">
    <location>
        <begin position="6"/>
        <end position="252"/>
    </location>
</feature>
<dbReference type="SMART" id="SM00241">
    <property type="entry name" value="ZP"/>
    <property type="match status" value="1"/>
</dbReference>
<feature type="non-terminal residue" evidence="2">
    <location>
        <position position="1"/>
    </location>
</feature>
<comment type="caution">
    <text evidence="2">The sequence shown here is derived from an EMBL/GenBank/DDBJ whole genome shotgun (WGS) entry which is preliminary data.</text>
</comment>
<evidence type="ECO:0000313" key="3">
    <source>
        <dbReference type="Proteomes" id="UP001497623"/>
    </source>
</evidence>
<evidence type="ECO:0000313" key="2">
    <source>
        <dbReference type="EMBL" id="CAL4074047.1"/>
    </source>
</evidence>
<feature type="non-terminal residue" evidence="2">
    <location>
        <position position="355"/>
    </location>
</feature>
<dbReference type="PANTHER" id="PTHR47327:SF7">
    <property type="entry name" value="GH08941P"/>
    <property type="match status" value="1"/>
</dbReference>
<dbReference type="PANTHER" id="PTHR47327">
    <property type="entry name" value="FI18240P1-RELATED"/>
    <property type="match status" value="1"/>
</dbReference>
<dbReference type="InterPro" id="IPR052774">
    <property type="entry name" value="Celegans_DevNeuronal_Protein"/>
</dbReference>
<dbReference type="Proteomes" id="UP001497623">
    <property type="component" value="Unassembled WGS sequence"/>
</dbReference>
<organism evidence="2 3">
    <name type="scientific">Meganyctiphanes norvegica</name>
    <name type="common">Northern krill</name>
    <name type="synonym">Thysanopoda norvegica</name>
    <dbReference type="NCBI Taxonomy" id="48144"/>
    <lineage>
        <taxon>Eukaryota</taxon>
        <taxon>Metazoa</taxon>
        <taxon>Ecdysozoa</taxon>
        <taxon>Arthropoda</taxon>
        <taxon>Crustacea</taxon>
        <taxon>Multicrustacea</taxon>
        <taxon>Malacostraca</taxon>
        <taxon>Eumalacostraca</taxon>
        <taxon>Eucarida</taxon>
        <taxon>Euphausiacea</taxon>
        <taxon>Euphausiidae</taxon>
        <taxon>Meganyctiphanes</taxon>
    </lineage>
</organism>
<protein>
    <recommendedName>
        <fullName evidence="1">ZP domain-containing protein</fullName>
    </recommendedName>
</protein>
<proteinExistence type="predicted"/>
<dbReference type="AlphaFoldDB" id="A0AAV2Q883"/>